<keyword evidence="5" id="KW-0997">Cell inner membrane</keyword>
<feature type="transmembrane region" description="Helical" evidence="10">
    <location>
        <begin position="34"/>
        <end position="56"/>
    </location>
</feature>
<keyword evidence="9 10" id="KW-0472">Membrane</keyword>
<evidence type="ECO:0000256" key="8">
    <source>
        <dbReference type="ARBA" id="ARBA00022989"/>
    </source>
</evidence>
<dbReference type="SUPFAM" id="SSF74653">
    <property type="entry name" value="TolA/TonB C-terminal domain"/>
    <property type="match status" value="1"/>
</dbReference>
<evidence type="ECO:0000256" key="10">
    <source>
        <dbReference type="SAM" id="Phobius"/>
    </source>
</evidence>
<keyword evidence="4" id="KW-1003">Cell membrane</keyword>
<evidence type="ECO:0000256" key="6">
    <source>
        <dbReference type="ARBA" id="ARBA00022692"/>
    </source>
</evidence>
<dbReference type="InterPro" id="IPR037682">
    <property type="entry name" value="TonB_C"/>
</dbReference>
<dbReference type="PROSITE" id="PS52015">
    <property type="entry name" value="TONB_CTD"/>
    <property type="match status" value="1"/>
</dbReference>
<keyword evidence="8 10" id="KW-1133">Transmembrane helix</keyword>
<evidence type="ECO:0000256" key="9">
    <source>
        <dbReference type="ARBA" id="ARBA00023136"/>
    </source>
</evidence>
<dbReference type="Pfam" id="PF05569">
    <property type="entry name" value="Peptidase_M56"/>
    <property type="match status" value="1"/>
</dbReference>
<dbReference type="EMBL" id="BMIK01000003">
    <property type="protein sequence ID" value="GGC24863.1"/>
    <property type="molecule type" value="Genomic_DNA"/>
</dbReference>
<evidence type="ECO:0000256" key="7">
    <source>
        <dbReference type="ARBA" id="ARBA00022927"/>
    </source>
</evidence>
<feature type="transmembrane region" description="Helical" evidence="10">
    <location>
        <begin position="6"/>
        <end position="22"/>
    </location>
</feature>
<evidence type="ECO:0000256" key="5">
    <source>
        <dbReference type="ARBA" id="ARBA00022519"/>
    </source>
</evidence>
<sequence length="552" mass="61999">MFYLILANLYLAIFFAFYWVALRNQTFFRWNRACLLGGLVLAFVLPALDISAWYAYPNAYPQYLIGNGEPVVVEAGAVDVSQPESLDWKKVLVAIYAIGCAISFLFFLLRMERTLHRLRTFRPGAAFSFFGAIRVDKNLVGYEQIEAHEKVHAKEWHSVDLIVMQLVKIVNWFNPIVYCYEHALRMQHEYIADGMTADGDKLGYAELLVARAMGVEPVVLSHTFSNKRWLKRRVSMLLRDKSRTRSLLRYALLLPVIGILGVFSIACNQQQSNGRQPSLSVEPVADTVGGLVSVAENIKLFSEQIGKNVPYAQEAIRDKKQGALAFTFEKAENGHIEHIKFLNELWEGQQEQVLRVLQSKRVDSLAPTGKYLATIEFRLSGKGGMSDEMLPPPPPVPAEYTILSPIVIVGFPPKVTRRSEPKSTRAGQNAKQNEEAKTILKDAVSGNQVFQSVEVNPEPQGGMRAFMEYIAKNYDYPQEAIEAEINGKLLVSFIVEKDGSLTDIRLIEDLGYGTGDAALRVVRNGQKWSPGIQNGQPVRVAYTLPIRLNLQQ</sequence>
<reference evidence="13" key="1">
    <citation type="journal article" date="2019" name="Int. J. Syst. Evol. Microbiol.">
        <title>The Global Catalogue of Microorganisms (GCM) 10K type strain sequencing project: providing services to taxonomists for standard genome sequencing and annotation.</title>
        <authorList>
            <consortium name="The Broad Institute Genomics Platform"/>
            <consortium name="The Broad Institute Genome Sequencing Center for Infectious Disease"/>
            <person name="Wu L."/>
            <person name="Ma J."/>
        </authorList>
    </citation>
    <scope>NUCLEOTIDE SEQUENCE [LARGE SCALE GENOMIC DNA]</scope>
    <source>
        <strain evidence="13">CGMCC 1.15342</strain>
    </source>
</reference>
<accession>A0ABQ1LK59</accession>
<evidence type="ECO:0000256" key="4">
    <source>
        <dbReference type="ARBA" id="ARBA00022475"/>
    </source>
</evidence>
<comment type="caution">
    <text evidence="12">The sequence shown here is derived from an EMBL/GenBank/DDBJ whole genome shotgun (WGS) entry which is preliminary data.</text>
</comment>
<keyword evidence="3" id="KW-0813">Transport</keyword>
<name>A0ABQ1LK59_9SPHI</name>
<dbReference type="PANTHER" id="PTHR33446:SF2">
    <property type="entry name" value="PROTEIN TONB"/>
    <property type="match status" value="1"/>
</dbReference>
<organism evidence="12 13">
    <name type="scientific">Parapedobacter defluvii</name>
    <dbReference type="NCBI Taxonomy" id="2045106"/>
    <lineage>
        <taxon>Bacteria</taxon>
        <taxon>Pseudomonadati</taxon>
        <taxon>Bacteroidota</taxon>
        <taxon>Sphingobacteriia</taxon>
        <taxon>Sphingobacteriales</taxon>
        <taxon>Sphingobacteriaceae</taxon>
        <taxon>Parapedobacter</taxon>
    </lineage>
</organism>
<gene>
    <name evidence="12" type="ORF">GCM10011386_16060</name>
</gene>
<dbReference type="InterPro" id="IPR008756">
    <property type="entry name" value="Peptidase_M56"/>
</dbReference>
<keyword evidence="6 10" id="KW-0812">Transmembrane</keyword>
<evidence type="ECO:0000256" key="2">
    <source>
        <dbReference type="ARBA" id="ARBA00006555"/>
    </source>
</evidence>
<dbReference type="RefSeq" id="WP_188749324.1">
    <property type="nucleotide sequence ID" value="NZ_BMIK01000003.1"/>
</dbReference>
<feature type="transmembrane region" description="Helical" evidence="10">
    <location>
        <begin position="91"/>
        <end position="109"/>
    </location>
</feature>
<dbReference type="InterPro" id="IPR051045">
    <property type="entry name" value="TonB-dependent_transducer"/>
</dbReference>
<dbReference type="NCBIfam" id="TIGR01352">
    <property type="entry name" value="tonB_Cterm"/>
    <property type="match status" value="1"/>
</dbReference>
<keyword evidence="13" id="KW-1185">Reference proteome</keyword>
<feature type="transmembrane region" description="Helical" evidence="10">
    <location>
        <begin position="247"/>
        <end position="266"/>
    </location>
</feature>
<keyword evidence="7" id="KW-0653">Protein transport</keyword>
<dbReference type="Proteomes" id="UP000597338">
    <property type="component" value="Unassembled WGS sequence"/>
</dbReference>
<dbReference type="Pfam" id="PF03544">
    <property type="entry name" value="TonB_C"/>
    <property type="match status" value="1"/>
</dbReference>
<protein>
    <recommendedName>
        <fullName evidence="11">TonB C-terminal domain-containing protein</fullName>
    </recommendedName>
</protein>
<dbReference type="PANTHER" id="PTHR33446">
    <property type="entry name" value="PROTEIN TONB-RELATED"/>
    <property type="match status" value="1"/>
</dbReference>
<evidence type="ECO:0000259" key="11">
    <source>
        <dbReference type="PROSITE" id="PS52015"/>
    </source>
</evidence>
<evidence type="ECO:0000313" key="13">
    <source>
        <dbReference type="Proteomes" id="UP000597338"/>
    </source>
</evidence>
<proteinExistence type="inferred from homology"/>
<dbReference type="InterPro" id="IPR006260">
    <property type="entry name" value="TonB/TolA_C"/>
</dbReference>
<comment type="subcellular location">
    <subcellularLocation>
        <location evidence="1">Cell inner membrane</location>
        <topology evidence="1">Single-pass membrane protein</topology>
        <orientation evidence="1">Periplasmic side</orientation>
    </subcellularLocation>
</comment>
<evidence type="ECO:0000256" key="1">
    <source>
        <dbReference type="ARBA" id="ARBA00004383"/>
    </source>
</evidence>
<dbReference type="Gene3D" id="3.30.1150.10">
    <property type="match status" value="1"/>
</dbReference>
<evidence type="ECO:0000313" key="12">
    <source>
        <dbReference type="EMBL" id="GGC24863.1"/>
    </source>
</evidence>
<feature type="domain" description="TonB C-terminal" evidence="11">
    <location>
        <begin position="461"/>
        <end position="552"/>
    </location>
</feature>
<comment type="similarity">
    <text evidence="2">Belongs to the TonB family.</text>
</comment>
<evidence type="ECO:0000256" key="3">
    <source>
        <dbReference type="ARBA" id="ARBA00022448"/>
    </source>
</evidence>